<evidence type="ECO:0000259" key="1">
    <source>
        <dbReference type="Pfam" id="PF00534"/>
    </source>
</evidence>
<dbReference type="Proteomes" id="UP001300012">
    <property type="component" value="Unassembled WGS sequence"/>
</dbReference>
<gene>
    <name evidence="3" type="ORF">NV381_33320</name>
</gene>
<feature type="domain" description="Glycosyl transferase family 1" evidence="1">
    <location>
        <begin position="215"/>
        <end position="380"/>
    </location>
</feature>
<dbReference type="Gene3D" id="3.40.50.2000">
    <property type="entry name" value="Glycogen Phosphorylase B"/>
    <property type="match status" value="2"/>
</dbReference>
<evidence type="ECO:0000259" key="2">
    <source>
        <dbReference type="Pfam" id="PF13439"/>
    </source>
</evidence>
<reference evidence="3 4" key="1">
    <citation type="submission" date="2022-08" db="EMBL/GenBank/DDBJ databases">
        <title>Paenibacillus endoradicis sp. nov., Paenibacillus radicibacter sp. nov and Paenibacillus pararadicis sp. nov., three cold-adapted plant growth-promoting bacteria isolated from root of Larix gmelinii in Great Khingan.</title>
        <authorList>
            <person name="Xue H."/>
        </authorList>
    </citation>
    <scope>NUCLEOTIDE SEQUENCE [LARGE SCALE GENOMIC DNA]</scope>
    <source>
        <strain evidence="3 4">N5-1-1-5</strain>
    </source>
</reference>
<proteinExistence type="predicted"/>
<dbReference type="SUPFAM" id="SSF53756">
    <property type="entry name" value="UDP-Glycosyltransferase/glycogen phosphorylase"/>
    <property type="match status" value="1"/>
</dbReference>
<dbReference type="InterPro" id="IPR028098">
    <property type="entry name" value="Glyco_trans_4-like_N"/>
</dbReference>
<dbReference type="InterPro" id="IPR001296">
    <property type="entry name" value="Glyco_trans_1"/>
</dbReference>
<dbReference type="Pfam" id="PF13439">
    <property type="entry name" value="Glyco_transf_4"/>
    <property type="match status" value="1"/>
</dbReference>
<dbReference type="PANTHER" id="PTHR12526">
    <property type="entry name" value="GLYCOSYLTRANSFERASE"/>
    <property type="match status" value="1"/>
</dbReference>
<dbReference type="EMBL" id="JANQBD010000036">
    <property type="protein sequence ID" value="MCR8636080.1"/>
    <property type="molecule type" value="Genomic_DNA"/>
</dbReference>
<sequence>MATSWGLPLVGGIQTHLHYLKQGLEQQGHIVDILSKTPDESGWYIVNKPETVLVKSSIQPMIRVKLEHYWEERFPVLHPMIKELELDRCCYEVAAAYFNVKKYDLLHAHDVVSAKALARVKHSGTALVTTLHGCLATEWFSQLKEAGRLPEADPTGELWSYTMLREQQGVMCSDAVISPTQWLKNTMMQHFHIPGERMHIASYGMDIDSFLGQLEKRTDIKRPEGKKVIICTARFDVVKGHMNLLKSLSRLKGERRDWVCWLAGEGALEGKLREATEALGLKDHILFLGNRHDVPALLKLSDLFVFPSLQDNHPQAVMEAQVAGVALVVSDAGGIPEMVTHRQTGLMFSAGNEEQLLQQLRAALSSSALCSSLAAQARNWGRERWSLQRMVDPTLAIYRKAMRHKRKGR</sequence>
<keyword evidence="4" id="KW-1185">Reference proteome</keyword>
<evidence type="ECO:0000313" key="4">
    <source>
        <dbReference type="Proteomes" id="UP001300012"/>
    </source>
</evidence>
<feature type="domain" description="Glycosyltransferase subfamily 4-like N-terminal" evidence="2">
    <location>
        <begin position="10"/>
        <end position="208"/>
    </location>
</feature>
<protein>
    <submittedName>
        <fullName evidence="3">Glycosyltransferase family 4 protein</fullName>
    </submittedName>
</protein>
<dbReference type="CDD" id="cd03801">
    <property type="entry name" value="GT4_PimA-like"/>
    <property type="match status" value="1"/>
</dbReference>
<accession>A0ABT1YTP8</accession>
<name>A0ABT1YTP8_9BACL</name>
<organism evidence="3 4">
    <name type="scientific">Paenibacillus radicis</name>
    <name type="common">ex Xue et al. 2023</name>
    <dbReference type="NCBI Taxonomy" id="2972489"/>
    <lineage>
        <taxon>Bacteria</taxon>
        <taxon>Bacillati</taxon>
        <taxon>Bacillota</taxon>
        <taxon>Bacilli</taxon>
        <taxon>Bacillales</taxon>
        <taxon>Paenibacillaceae</taxon>
        <taxon>Paenibacillus</taxon>
    </lineage>
</organism>
<dbReference type="Pfam" id="PF00534">
    <property type="entry name" value="Glycos_transf_1"/>
    <property type="match status" value="1"/>
</dbReference>
<comment type="caution">
    <text evidence="3">The sequence shown here is derived from an EMBL/GenBank/DDBJ whole genome shotgun (WGS) entry which is preliminary data.</text>
</comment>
<evidence type="ECO:0000313" key="3">
    <source>
        <dbReference type="EMBL" id="MCR8636080.1"/>
    </source>
</evidence>
<dbReference type="RefSeq" id="WP_258217620.1">
    <property type="nucleotide sequence ID" value="NZ_JANQBD010000036.1"/>
</dbReference>